<comment type="caution">
    <text evidence="1">The sequence shown here is derived from an EMBL/GenBank/DDBJ whole genome shotgun (WGS) entry which is preliminary data.</text>
</comment>
<dbReference type="Proteomes" id="UP000324748">
    <property type="component" value="Unassembled WGS sequence"/>
</dbReference>
<gene>
    <name evidence="1" type="ORF">PGT21_017219</name>
</gene>
<dbReference type="AlphaFoldDB" id="A0A5B0LJT0"/>
<organism evidence="1 2">
    <name type="scientific">Puccinia graminis f. sp. tritici</name>
    <dbReference type="NCBI Taxonomy" id="56615"/>
    <lineage>
        <taxon>Eukaryota</taxon>
        <taxon>Fungi</taxon>
        <taxon>Dikarya</taxon>
        <taxon>Basidiomycota</taxon>
        <taxon>Pucciniomycotina</taxon>
        <taxon>Pucciniomycetes</taxon>
        <taxon>Pucciniales</taxon>
        <taxon>Pucciniaceae</taxon>
        <taxon>Puccinia</taxon>
    </lineage>
</organism>
<dbReference type="EMBL" id="VSWC01000197">
    <property type="protein sequence ID" value="KAA1064862.1"/>
    <property type="molecule type" value="Genomic_DNA"/>
</dbReference>
<evidence type="ECO:0000313" key="2">
    <source>
        <dbReference type="Proteomes" id="UP000324748"/>
    </source>
</evidence>
<accession>A0A5B0LJT0</accession>
<name>A0A5B0LJT0_PUCGR</name>
<sequence length="101" mass="11138">MAAAITTSNNQFSPVFGPVPAVFHPEIQPTNHQLFPSTLSPPVTQFSERFQTSFHPPEVPLGLEIVQPPSLTVDTSPAFVFGFLHSDNYTSSMDEFTPDLY</sequence>
<keyword evidence="2" id="KW-1185">Reference proteome</keyword>
<reference evidence="1 2" key="1">
    <citation type="submission" date="2019-05" db="EMBL/GenBank/DDBJ databases">
        <title>Emergence of the Ug99 lineage of the wheat stem rust pathogen through somatic hybridization.</title>
        <authorList>
            <person name="Li F."/>
            <person name="Upadhyaya N.M."/>
            <person name="Sperschneider J."/>
            <person name="Matny O."/>
            <person name="Nguyen-Phuc H."/>
            <person name="Mago R."/>
            <person name="Raley C."/>
            <person name="Miller M.E."/>
            <person name="Silverstein K.A.T."/>
            <person name="Henningsen E."/>
            <person name="Hirsch C.D."/>
            <person name="Visser B."/>
            <person name="Pretorius Z.A."/>
            <person name="Steffenson B.J."/>
            <person name="Schwessinger B."/>
            <person name="Dodds P.N."/>
            <person name="Figueroa M."/>
        </authorList>
    </citation>
    <scope>NUCLEOTIDE SEQUENCE [LARGE SCALE GENOMIC DNA]</scope>
    <source>
        <strain evidence="1">21-0</strain>
    </source>
</reference>
<proteinExistence type="predicted"/>
<protein>
    <submittedName>
        <fullName evidence="1">Uncharacterized protein</fullName>
    </submittedName>
</protein>
<evidence type="ECO:0000313" key="1">
    <source>
        <dbReference type="EMBL" id="KAA1064862.1"/>
    </source>
</evidence>